<feature type="domain" description="Galactofuranosyltransferase GlfT2 N-terminal" evidence="5">
    <location>
        <begin position="30"/>
        <end position="141"/>
    </location>
</feature>
<dbReference type="GO" id="GO:0016757">
    <property type="term" value="F:glycosyltransferase activity"/>
    <property type="evidence" value="ECO:0007669"/>
    <property type="project" value="UniProtKB-KW"/>
</dbReference>
<dbReference type="InterPro" id="IPR040492">
    <property type="entry name" value="GlfT2_N"/>
</dbReference>
<gene>
    <name evidence="7" type="ORF">HNR40_003897</name>
</gene>
<dbReference type="Pfam" id="PF13641">
    <property type="entry name" value="Glyco_tranf_2_3"/>
    <property type="match status" value="1"/>
</dbReference>
<keyword evidence="3 7" id="KW-0328">Glycosyltransferase</keyword>
<dbReference type="InterPro" id="IPR029044">
    <property type="entry name" value="Nucleotide-diphossugar_trans"/>
</dbReference>
<sequence>MTRTIQRVLFRGPSEIVSQDLYAVVTHGPVSRSRTGLVLGPSAKVSCDTYFGRLPASYWQRWTTAREVSLHARATGTGRLALAASDVNGFARLVTARDVTTGEVTLTARLDRFTDGGSLWLEAETEPGQDLTLTDVRWSTDAPAAGRRTAAVICTMDRPGDCLATLRALAADPAALGALAAIYVVDHGTRRVDAQVGFKQVEADLGGRLRHLAQPNLGGAGGFTRGLYELAPEPVNALLMDDDVLLEPDLVVRITAFAARATHPLITGGQMINLHHPAILLADAQQTDLDGIQPGVPMPHSRTDVNLLTGPLQERRLDAGYNGWWACLIPPEVVAAIGYPLPVFFQGDDAEYSYRARAHGLPTITLPGAGLWHTDFAMKDLDELNRYFLLRNYTIISALHGTFDLPRLLGKLAAELARHLLSMRYGLAETLLLAVEDFLTGPDCLRDGGPEALRKVRAARSGHPETITHPAAAPPGVATGELAVFAAGRRPLLAAPRRALDQLLGRHRHPLGAIAHDEAHWWHVALFETAVVTDASQRGVRVLRYDRRRLLTLARRGLAVLLRLAKEGRAVRERYRAALPELSSRENWRRLFGLDG</sequence>
<name>A0A7W8A455_9ACTN</name>
<evidence type="ECO:0000256" key="3">
    <source>
        <dbReference type="ARBA" id="ARBA00022676"/>
    </source>
</evidence>
<dbReference type="PANTHER" id="PTHR43179:SF12">
    <property type="entry name" value="GALACTOFURANOSYLTRANSFERASE GLFT2"/>
    <property type="match status" value="1"/>
</dbReference>
<comment type="caution">
    <text evidence="7">The sequence shown here is derived from an EMBL/GenBank/DDBJ whole genome shotgun (WGS) entry which is preliminary data.</text>
</comment>
<evidence type="ECO:0000256" key="1">
    <source>
        <dbReference type="ARBA" id="ARBA00004776"/>
    </source>
</evidence>
<comment type="pathway">
    <text evidence="1">Cell wall biogenesis; cell wall polysaccharide biosynthesis.</text>
</comment>
<dbReference type="RefSeq" id="WP_184963166.1">
    <property type="nucleotide sequence ID" value="NZ_JACHIN010000005.1"/>
</dbReference>
<comment type="similarity">
    <text evidence="2">Belongs to the glycosyltransferase 2 family.</text>
</comment>
<evidence type="ECO:0000313" key="7">
    <source>
        <dbReference type="EMBL" id="MBB5078411.1"/>
    </source>
</evidence>
<protein>
    <submittedName>
        <fullName evidence="7">Galactofuranosylgalactofuranosylrhamnosyl-N-acetylglucosaminyl-diphospho-decaprenol beta-1,5/1,6-galactofuranosyltransferase</fullName>
        <ecNumber evidence="7">2.4.1.288</ecNumber>
    </submittedName>
</protein>
<dbReference type="Pfam" id="PF17994">
    <property type="entry name" value="Glft2_N"/>
    <property type="match status" value="1"/>
</dbReference>
<dbReference type="EMBL" id="JACHIN010000005">
    <property type="protein sequence ID" value="MBB5078411.1"/>
    <property type="molecule type" value="Genomic_DNA"/>
</dbReference>
<evidence type="ECO:0000256" key="2">
    <source>
        <dbReference type="ARBA" id="ARBA00006739"/>
    </source>
</evidence>
<evidence type="ECO:0000259" key="5">
    <source>
        <dbReference type="Pfam" id="PF17994"/>
    </source>
</evidence>
<dbReference type="EC" id="2.4.1.288" evidence="7"/>
<evidence type="ECO:0000259" key="6">
    <source>
        <dbReference type="Pfam" id="PF19320"/>
    </source>
</evidence>
<dbReference type="InterPro" id="IPR045699">
    <property type="entry name" value="GlfT2_C"/>
</dbReference>
<keyword evidence="4 7" id="KW-0808">Transferase</keyword>
<dbReference type="SUPFAM" id="SSF53448">
    <property type="entry name" value="Nucleotide-diphospho-sugar transferases"/>
    <property type="match status" value="1"/>
</dbReference>
<evidence type="ECO:0000313" key="8">
    <source>
        <dbReference type="Proteomes" id="UP000568380"/>
    </source>
</evidence>
<dbReference type="PANTHER" id="PTHR43179">
    <property type="entry name" value="RHAMNOSYLTRANSFERASE WBBL"/>
    <property type="match status" value="1"/>
</dbReference>
<keyword evidence="8" id="KW-1185">Reference proteome</keyword>
<dbReference type="Gene3D" id="3.90.550.60">
    <property type="match status" value="1"/>
</dbReference>
<dbReference type="Pfam" id="PF19320">
    <property type="entry name" value="GlfT2_domain3"/>
    <property type="match status" value="1"/>
</dbReference>
<evidence type="ECO:0000256" key="4">
    <source>
        <dbReference type="ARBA" id="ARBA00022679"/>
    </source>
</evidence>
<organism evidence="7 8">
    <name type="scientific">Nonomuraea endophytica</name>
    <dbReference type="NCBI Taxonomy" id="714136"/>
    <lineage>
        <taxon>Bacteria</taxon>
        <taxon>Bacillati</taxon>
        <taxon>Actinomycetota</taxon>
        <taxon>Actinomycetes</taxon>
        <taxon>Streptosporangiales</taxon>
        <taxon>Streptosporangiaceae</taxon>
        <taxon>Nonomuraea</taxon>
    </lineage>
</organism>
<reference evidence="7 8" key="1">
    <citation type="submission" date="2020-08" db="EMBL/GenBank/DDBJ databases">
        <title>Genomic Encyclopedia of Type Strains, Phase IV (KMG-IV): sequencing the most valuable type-strain genomes for metagenomic binning, comparative biology and taxonomic classification.</title>
        <authorList>
            <person name="Goeker M."/>
        </authorList>
    </citation>
    <scope>NUCLEOTIDE SEQUENCE [LARGE SCALE GENOMIC DNA]</scope>
    <source>
        <strain evidence="7 8">DSM 45385</strain>
    </source>
</reference>
<proteinExistence type="inferred from homology"/>
<feature type="domain" description="Galactofuranosyltransferase-2 C-terminal" evidence="6">
    <location>
        <begin position="415"/>
        <end position="592"/>
    </location>
</feature>
<accession>A0A7W8A455</accession>
<dbReference type="AlphaFoldDB" id="A0A7W8A455"/>
<dbReference type="Proteomes" id="UP000568380">
    <property type="component" value="Unassembled WGS sequence"/>
</dbReference>